<reference evidence="4 5" key="1">
    <citation type="submission" date="2019-03" db="EMBL/GenBank/DDBJ databases">
        <title>Genomic Encyclopedia of Type Strains, Phase IV (KMG-IV): sequencing the most valuable type-strain genomes for metagenomic binning, comparative biology and taxonomic classification.</title>
        <authorList>
            <person name="Goeker M."/>
        </authorList>
    </citation>
    <scope>NUCLEOTIDE SEQUENCE [LARGE SCALE GENOMIC DNA]</scope>
    <source>
        <strain evidence="4 5">DSM 13587</strain>
    </source>
</reference>
<organism evidence="4 5">
    <name type="scientific">Thiobaca trueperi</name>
    <dbReference type="NCBI Taxonomy" id="127458"/>
    <lineage>
        <taxon>Bacteria</taxon>
        <taxon>Pseudomonadati</taxon>
        <taxon>Pseudomonadota</taxon>
        <taxon>Gammaproteobacteria</taxon>
        <taxon>Chromatiales</taxon>
        <taxon>Chromatiaceae</taxon>
        <taxon>Thiobaca</taxon>
    </lineage>
</organism>
<comment type="caution">
    <text evidence="4">The sequence shown here is derived from an EMBL/GenBank/DDBJ whole genome shotgun (WGS) entry which is preliminary data.</text>
</comment>
<evidence type="ECO:0000259" key="3">
    <source>
        <dbReference type="Pfam" id="PF02579"/>
    </source>
</evidence>
<evidence type="ECO:0000313" key="4">
    <source>
        <dbReference type="EMBL" id="TCT20286.1"/>
    </source>
</evidence>
<sequence>MRIAVTSQNFKTITGHAGKSRRFIVYDVDGSAPPVEAERLDLSSGMSIHDYHGEDHPLFQLGLNALITQSAGAGFMQRMARHGISVHATSEPDPQRAVAQLAAGAPLAAALPHEDDHDHHHHDHRHDHADQHHPAQVRLQVGKP</sequence>
<dbReference type="InterPro" id="IPR003731">
    <property type="entry name" value="Di-Nase_FeMo-co_biosynth"/>
</dbReference>
<gene>
    <name evidence="4" type="ORF">EDC35_106214</name>
</gene>
<dbReference type="OrthoDB" id="9797941at2"/>
<keyword evidence="1" id="KW-0535">Nitrogen fixation</keyword>
<dbReference type="Gene3D" id="3.30.420.130">
    <property type="entry name" value="Dinitrogenase iron-molybdenum cofactor biosynthesis domain"/>
    <property type="match status" value="1"/>
</dbReference>
<dbReference type="RefSeq" id="WP_132977680.1">
    <property type="nucleotide sequence ID" value="NZ_SMAO01000006.1"/>
</dbReference>
<feature type="region of interest" description="Disordered" evidence="2">
    <location>
        <begin position="113"/>
        <end position="134"/>
    </location>
</feature>
<keyword evidence="5" id="KW-1185">Reference proteome</keyword>
<dbReference type="InterPro" id="IPR036105">
    <property type="entry name" value="DiNase_FeMo-co_biosyn_sf"/>
</dbReference>
<accession>A0A4R3MXJ3</accession>
<protein>
    <submittedName>
        <fullName evidence="4">Putative Fe-Mo cluster-binding NifX family protein</fullName>
    </submittedName>
</protein>
<dbReference type="EMBL" id="SMAO01000006">
    <property type="protein sequence ID" value="TCT20286.1"/>
    <property type="molecule type" value="Genomic_DNA"/>
</dbReference>
<evidence type="ECO:0000256" key="2">
    <source>
        <dbReference type="SAM" id="MobiDB-lite"/>
    </source>
</evidence>
<dbReference type="SUPFAM" id="SSF53146">
    <property type="entry name" value="Nitrogenase accessory factor-like"/>
    <property type="match status" value="1"/>
</dbReference>
<feature type="domain" description="Dinitrogenase iron-molybdenum cofactor biosynthesis" evidence="3">
    <location>
        <begin position="12"/>
        <end position="101"/>
    </location>
</feature>
<dbReference type="Proteomes" id="UP000295717">
    <property type="component" value="Unassembled WGS sequence"/>
</dbReference>
<dbReference type="Pfam" id="PF02579">
    <property type="entry name" value="Nitro_FeMo-Co"/>
    <property type="match status" value="1"/>
</dbReference>
<evidence type="ECO:0000313" key="5">
    <source>
        <dbReference type="Proteomes" id="UP000295717"/>
    </source>
</evidence>
<proteinExistence type="predicted"/>
<name>A0A4R3MXJ3_9GAMM</name>
<dbReference type="AlphaFoldDB" id="A0A4R3MXJ3"/>
<evidence type="ECO:0000256" key="1">
    <source>
        <dbReference type="ARBA" id="ARBA00023231"/>
    </source>
</evidence>